<dbReference type="eggNOG" id="COG4709">
    <property type="taxonomic scope" value="Bacteria"/>
</dbReference>
<evidence type="ECO:0008006" key="4">
    <source>
        <dbReference type="Google" id="ProtNLM"/>
    </source>
</evidence>
<evidence type="ECO:0000313" key="3">
    <source>
        <dbReference type="Proteomes" id="UP000004893"/>
    </source>
</evidence>
<name>C0C469_9FIRM</name>
<dbReference type="EMBL" id="ABYI02000034">
    <property type="protein sequence ID" value="EEG72862.1"/>
    <property type="molecule type" value="Genomic_DNA"/>
</dbReference>
<feature type="transmembrane region" description="Helical" evidence="1">
    <location>
        <begin position="110"/>
        <end position="137"/>
    </location>
</feature>
<organism evidence="2 3">
    <name type="scientific">[Clostridium] hylemonae DSM 15053</name>
    <dbReference type="NCBI Taxonomy" id="553973"/>
    <lineage>
        <taxon>Bacteria</taxon>
        <taxon>Bacillati</taxon>
        <taxon>Bacillota</taxon>
        <taxon>Clostridia</taxon>
        <taxon>Lachnospirales</taxon>
        <taxon>Lachnospiraceae</taxon>
    </lineage>
</organism>
<comment type="caution">
    <text evidence="2">The sequence shown here is derived from an EMBL/GenBank/DDBJ whole genome shotgun (WGS) entry which is preliminary data.</text>
</comment>
<feature type="transmembrane region" description="Helical" evidence="1">
    <location>
        <begin position="199"/>
        <end position="218"/>
    </location>
</feature>
<gene>
    <name evidence="2" type="ORF">CLOHYLEM_06884</name>
</gene>
<dbReference type="HOGENOM" id="CLU_080365_0_0_9"/>
<sequence>MNRIEFMTELAALLQNVPVEERREAMQYYNDYFDDAGEENEQRVIEELGSPAKVAGTIKAGLSGDDGAQGEFSETGYRDTRFERRDVPAGREGYRYGDEEPPRTNRTLKIILIVAIIIVGAPVVIPLAVGISAAVFACVAASFLFFLALVIASIAVAIAGISLLCIGIANLVPALAVGMALVGTGLLLTVLGAIATVGTIRLCIIVYPGIIRGIVWILRRPFQGKVVA</sequence>
<feature type="transmembrane region" description="Helical" evidence="1">
    <location>
        <begin position="143"/>
        <end position="164"/>
    </location>
</feature>
<dbReference type="RefSeq" id="WP_006444241.1">
    <property type="nucleotide sequence ID" value="NZ_CP036524.1"/>
</dbReference>
<evidence type="ECO:0000313" key="2">
    <source>
        <dbReference type="EMBL" id="EEG72862.1"/>
    </source>
</evidence>
<evidence type="ECO:0000256" key="1">
    <source>
        <dbReference type="SAM" id="Phobius"/>
    </source>
</evidence>
<proteinExistence type="predicted"/>
<reference evidence="2" key="1">
    <citation type="submission" date="2009-02" db="EMBL/GenBank/DDBJ databases">
        <authorList>
            <person name="Fulton L."/>
            <person name="Clifton S."/>
            <person name="Fulton B."/>
            <person name="Xu J."/>
            <person name="Minx P."/>
            <person name="Pepin K.H."/>
            <person name="Johnson M."/>
            <person name="Bhonagiri V."/>
            <person name="Nash W.E."/>
            <person name="Mardis E.R."/>
            <person name="Wilson R.K."/>
        </authorList>
    </citation>
    <scope>NUCLEOTIDE SEQUENCE [LARGE SCALE GENOMIC DNA]</scope>
    <source>
        <strain evidence="2">DSM 15053</strain>
    </source>
</reference>
<keyword evidence="1" id="KW-0472">Membrane</keyword>
<dbReference type="OrthoDB" id="95800at2"/>
<dbReference type="STRING" id="553973.CLOHYLEM_06884"/>
<keyword evidence="1" id="KW-0812">Transmembrane</keyword>
<keyword evidence="1" id="KW-1133">Transmembrane helix</keyword>
<feature type="transmembrane region" description="Helical" evidence="1">
    <location>
        <begin position="171"/>
        <end position="193"/>
    </location>
</feature>
<accession>C0C469</accession>
<reference evidence="2" key="2">
    <citation type="submission" date="2013-06" db="EMBL/GenBank/DDBJ databases">
        <title>Draft genome sequence of Clostridium hylemonae (DSM 15053).</title>
        <authorList>
            <person name="Sudarsanam P."/>
            <person name="Ley R."/>
            <person name="Guruge J."/>
            <person name="Turnbaugh P.J."/>
            <person name="Mahowald M."/>
            <person name="Liep D."/>
            <person name="Gordon J."/>
        </authorList>
    </citation>
    <scope>NUCLEOTIDE SEQUENCE</scope>
    <source>
        <strain evidence="2">DSM 15053</strain>
    </source>
</reference>
<keyword evidence="3" id="KW-1185">Reference proteome</keyword>
<dbReference type="Proteomes" id="UP000004893">
    <property type="component" value="Unassembled WGS sequence"/>
</dbReference>
<dbReference type="AlphaFoldDB" id="C0C469"/>
<protein>
    <recommendedName>
        <fullName evidence="4">DUF1700 domain-containing protein</fullName>
    </recommendedName>
</protein>
<dbReference type="Pfam" id="PF22564">
    <property type="entry name" value="HAAS"/>
    <property type="match status" value="1"/>
</dbReference>